<evidence type="ECO:0000313" key="3">
    <source>
        <dbReference type="EMBL" id="OQB73541.1"/>
    </source>
</evidence>
<dbReference type="GO" id="GO:0051607">
    <property type="term" value="P:defense response to virus"/>
    <property type="evidence" value="ECO:0007669"/>
    <property type="project" value="UniProtKB-KW"/>
</dbReference>
<evidence type="ECO:0000256" key="1">
    <source>
        <dbReference type="ARBA" id="ARBA00023118"/>
    </source>
</evidence>
<dbReference type="CDD" id="cd21140">
    <property type="entry name" value="Cas6_I-like"/>
    <property type="match status" value="1"/>
</dbReference>
<dbReference type="Gene3D" id="3.30.70.1900">
    <property type="match status" value="1"/>
</dbReference>
<dbReference type="Proteomes" id="UP000485562">
    <property type="component" value="Unassembled WGS sequence"/>
</dbReference>
<dbReference type="NCBIfam" id="TIGR01877">
    <property type="entry name" value="cas_cas6"/>
    <property type="match status" value="1"/>
</dbReference>
<accession>A0A1V6C9H6</accession>
<dbReference type="Pfam" id="PF01881">
    <property type="entry name" value="Cas_Cas6_C"/>
    <property type="match status" value="1"/>
</dbReference>
<dbReference type="EMBL" id="MWDQ01000077">
    <property type="protein sequence ID" value="OQB73541.1"/>
    <property type="molecule type" value="Genomic_DNA"/>
</dbReference>
<comment type="caution">
    <text evidence="3">The sequence shown here is derived from an EMBL/GenBank/DDBJ whole genome shotgun (WGS) entry which is preliminary data.</text>
</comment>
<reference evidence="3" key="1">
    <citation type="submission" date="2017-02" db="EMBL/GenBank/DDBJ databases">
        <title>Delving into the versatile metabolic prowess of the omnipresent phylum Bacteroidetes.</title>
        <authorList>
            <person name="Nobu M.K."/>
            <person name="Mei R."/>
            <person name="Narihiro T."/>
            <person name="Kuroda K."/>
            <person name="Liu W.-T."/>
        </authorList>
    </citation>
    <scope>NUCLEOTIDE SEQUENCE</scope>
    <source>
        <strain evidence="3">ADurb.Bin131</strain>
    </source>
</reference>
<dbReference type="PANTHER" id="PTHR36984:SF3">
    <property type="entry name" value="CRISPR-ASSOCIATED ENDORIBONUCLEASE CAS6"/>
    <property type="match status" value="1"/>
</dbReference>
<evidence type="ECO:0000259" key="2">
    <source>
        <dbReference type="Pfam" id="PF01881"/>
    </source>
</evidence>
<dbReference type="PANTHER" id="PTHR36984">
    <property type="entry name" value="CRISPR-ASSOCIATED ENDORIBONUCLEASE CAS6 1"/>
    <property type="match status" value="1"/>
</dbReference>
<name>A0A1V6C9H6_UNCT6</name>
<proteinExistence type="predicted"/>
<protein>
    <submittedName>
        <fullName evidence="3">CRISPR associated protein Cas6</fullName>
    </submittedName>
</protein>
<dbReference type="Gene3D" id="3.30.70.1890">
    <property type="match status" value="1"/>
</dbReference>
<dbReference type="InterPro" id="IPR010156">
    <property type="entry name" value="CRISPR-assoc_prot_Cas6"/>
</dbReference>
<dbReference type="InterPro" id="IPR049435">
    <property type="entry name" value="Cas_Cas6_C"/>
</dbReference>
<sequence>MRIKISFKVEKLPILYRHRIMSLIKESLKQSDPEYKNSLYPDKKSEYSKKVKPFTFSVFIPPGCERKKEKFLVDENIEVEDIVFYFPPDLSLSLFISSCDYQFIINLYNGLLQIKQYTFDPLNSIKMTFERVFLLNERKINTDQVIFKTNSPILIEDEKSSPLLPPPLRENSNLLEFNGHFNAIHNKILQDLREKDGEKGPGLYQTLEFEPLNIRKQVVKHTLKGFREKAGKPYMVLTTFSGCFRLRGDPRDLQLLYQSGIGLRTGQGFGMVEVI</sequence>
<dbReference type="GO" id="GO:0016788">
    <property type="term" value="F:hydrolase activity, acting on ester bonds"/>
    <property type="evidence" value="ECO:0007669"/>
    <property type="project" value="InterPro"/>
</dbReference>
<dbReference type="InterPro" id="IPR045747">
    <property type="entry name" value="CRISPR-assoc_prot_Cas6_N_sf"/>
</dbReference>
<keyword evidence="1" id="KW-0051">Antiviral defense</keyword>
<organism evidence="3">
    <name type="scientific">candidate division TA06 bacterium ADurb.Bin131</name>
    <dbReference type="NCBI Taxonomy" id="1852827"/>
    <lineage>
        <taxon>Bacteria</taxon>
        <taxon>Bacteria division TA06</taxon>
    </lineage>
</organism>
<gene>
    <name evidence="3" type="ORF">BWX89_00928</name>
</gene>
<dbReference type="AlphaFoldDB" id="A0A1V6C9H6"/>
<feature type="domain" description="CRISPR associated protein Cas6 C-terminal" evidence="2">
    <location>
        <begin position="136"/>
        <end position="274"/>
    </location>
</feature>